<dbReference type="EMBL" id="CP001832">
    <property type="protein sequence ID" value="AEH83925.1"/>
    <property type="molecule type" value="Genomic_DNA"/>
</dbReference>
<dbReference type="HOGENOM" id="CLU_3367352_0_0_5"/>
<evidence type="ECO:0000313" key="1">
    <source>
        <dbReference type="EMBL" id="AEH83925.1"/>
    </source>
</evidence>
<dbReference type="Proteomes" id="UP000009045">
    <property type="component" value="Plasmid pSmeSM11d"/>
</dbReference>
<accession>F7XH98</accession>
<geneLocation type="plasmid" evidence="1 2">
    <name>pSmeSM11d</name>
</geneLocation>
<proteinExistence type="predicted"/>
<keyword evidence="1" id="KW-0614">Plasmid</keyword>
<protein>
    <submittedName>
        <fullName evidence="1">Uncharacterized protein</fullName>
    </submittedName>
</protein>
<reference evidence="1 2" key="1">
    <citation type="journal article" date="2011" name="J. Biotechnol.">
        <title>The complete genome sequence of the dominant Sinorhizobium meliloti field isolate SM11 extends the S. meliloti pan-genome.</title>
        <authorList>
            <person name="Schneiker-Bekel S."/>
            <person name="Wibberg D."/>
            <person name="Bekel T."/>
            <person name="Blom J."/>
            <person name="Linke B."/>
            <person name="Neuweger H."/>
            <person name="Stiens M."/>
            <person name="Vorholter F.J."/>
            <person name="Weidner S."/>
            <person name="Goesmann A."/>
            <person name="Puhler A."/>
            <person name="Schluter A."/>
        </authorList>
    </citation>
    <scope>NUCLEOTIDE SEQUENCE [LARGE SCALE GENOMIC DNA]</scope>
    <source>
        <strain evidence="1 2">SM11</strain>
        <plasmid evidence="2">pSmeSM11d</plasmid>
    </source>
</reference>
<dbReference type="AlphaFoldDB" id="F7XH98"/>
<dbReference type="PATRIC" id="fig|707241.3.peg.6778"/>
<name>F7XH98_SINMM</name>
<dbReference type="KEGG" id="smx:SM11_pD1092"/>
<gene>
    <name evidence="1" type="ordered locus">SM11_pD1092</name>
</gene>
<sequence>MAESSGGSFYHGANIAQSMQLCKIEKKYCAMKIFA</sequence>
<organism evidence="1 2">
    <name type="scientific">Sinorhizobium meliloti (strain SM11)</name>
    <dbReference type="NCBI Taxonomy" id="707241"/>
    <lineage>
        <taxon>Bacteria</taxon>
        <taxon>Pseudomonadati</taxon>
        <taxon>Pseudomonadota</taxon>
        <taxon>Alphaproteobacteria</taxon>
        <taxon>Hyphomicrobiales</taxon>
        <taxon>Rhizobiaceae</taxon>
        <taxon>Sinorhizobium/Ensifer group</taxon>
        <taxon>Sinorhizobium</taxon>
    </lineage>
</organism>
<evidence type="ECO:0000313" key="2">
    <source>
        <dbReference type="Proteomes" id="UP000009045"/>
    </source>
</evidence>